<organism evidence="3 4">
    <name type="scientific">Microbacterium aquimaris</name>
    <dbReference type="NCBI Taxonomy" id="459816"/>
    <lineage>
        <taxon>Bacteria</taxon>
        <taxon>Bacillati</taxon>
        <taxon>Actinomycetota</taxon>
        <taxon>Actinomycetes</taxon>
        <taxon>Micrococcales</taxon>
        <taxon>Microbacteriaceae</taxon>
        <taxon>Microbacterium</taxon>
    </lineage>
</organism>
<dbReference type="Gene3D" id="3.40.50.80">
    <property type="entry name" value="Nucleotide-binding domain of ferredoxin-NADP reductase (FNR) module"/>
    <property type="match status" value="1"/>
</dbReference>
<feature type="domain" description="FAD-binding FR-type" evidence="2">
    <location>
        <begin position="37"/>
        <end position="168"/>
    </location>
</feature>
<dbReference type="InterPro" id="IPR013113">
    <property type="entry name" value="SIP_FAD-bd"/>
</dbReference>
<dbReference type="Proteomes" id="UP001291912">
    <property type="component" value="Unassembled WGS sequence"/>
</dbReference>
<dbReference type="RefSeq" id="WP_194423067.1">
    <property type="nucleotide sequence ID" value="NZ_JAWJYN010000001.1"/>
</dbReference>
<gene>
    <name evidence="3" type="ORF">R2Q92_00670</name>
</gene>
<comment type="caution">
    <text evidence="3">The sequence shown here is derived from an EMBL/GenBank/DDBJ whole genome shotgun (WGS) entry which is preliminary data.</text>
</comment>
<feature type="compositionally biased region" description="Low complexity" evidence="1">
    <location>
        <begin position="1"/>
        <end position="34"/>
    </location>
</feature>
<dbReference type="Pfam" id="PF08021">
    <property type="entry name" value="FAD_binding_9"/>
    <property type="match status" value="1"/>
</dbReference>
<evidence type="ECO:0000313" key="3">
    <source>
        <dbReference type="EMBL" id="MDZ8160331.1"/>
    </source>
</evidence>
<dbReference type="Gene3D" id="2.40.30.10">
    <property type="entry name" value="Translation factors"/>
    <property type="match status" value="1"/>
</dbReference>
<evidence type="ECO:0000256" key="1">
    <source>
        <dbReference type="SAM" id="MobiDB-lite"/>
    </source>
</evidence>
<dbReference type="SUPFAM" id="SSF63380">
    <property type="entry name" value="Riboflavin synthase domain-like"/>
    <property type="match status" value="1"/>
</dbReference>
<name>A0ABU5N2M3_9MICO</name>
<proteinExistence type="predicted"/>
<dbReference type="InterPro" id="IPR039374">
    <property type="entry name" value="SIP_fam"/>
</dbReference>
<sequence>MSSPASALSSGAPGSSAPRSSEVASPPSAAPVARPRGRQVVLEVVRRESLTPHLVRVYLGGDGFDDFSAGADPDKLACTDTYTKLLLAKPGLGLEPPYDLEALRAQLPREDVPSRRTYTIRDVDESARTIAIDFVVHGDDGLAGPWAASARPGDRIALSLPGGGYAPADGDVTHVIVGDDSALPAIARAVAALREDARGVVVVEVDDEASQLPLEAPPGIEVRWLHRVGPDGTAHPGTLMVAAVDALDRPDGDLDIFAHGERAAMKRLGAIFQEKWGIGRREMSVSAYWAHGRAEDAFQAEKRESVGKIFAD</sequence>
<dbReference type="Pfam" id="PF04954">
    <property type="entry name" value="SIP"/>
    <property type="match status" value="1"/>
</dbReference>
<evidence type="ECO:0000313" key="4">
    <source>
        <dbReference type="Proteomes" id="UP001291912"/>
    </source>
</evidence>
<reference evidence="3 4" key="1">
    <citation type="submission" date="2023-10" db="EMBL/GenBank/DDBJ databases">
        <title>Microbacterium xanthum sp. nov., isolated from seaweed.</title>
        <authorList>
            <person name="Lee S.D."/>
        </authorList>
    </citation>
    <scope>NUCLEOTIDE SEQUENCE [LARGE SCALE GENOMIC DNA]</scope>
    <source>
        <strain evidence="3 4">KCTC 19124</strain>
    </source>
</reference>
<dbReference type="InterPro" id="IPR017938">
    <property type="entry name" value="Riboflavin_synthase-like_b-brl"/>
</dbReference>
<dbReference type="CDD" id="cd06193">
    <property type="entry name" value="siderophore_interacting"/>
    <property type="match status" value="1"/>
</dbReference>
<evidence type="ECO:0000259" key="2">
    <source>
        <dbReference type="PROSITE" id="PS51384"/>
    </source>
</evidence>
<keyword evidence="4" id="KW-1185">Reference proteome</keyword>
<dbReference type="EMBL" id="JAWJYN010000001">
    <property type="protein sequence ID" value="MDZ8160331.1"/>
    <property type="molecule type" value="Genomic_DNA"/>
</dbReference>
<protein>
    <submittedName>
        <fullName evidence="3">Siderophore-interacting protein</fullName>
    </submittedName>
</protein>
<dbReference type="InterPro" id="IPR007037">
    <property type="entry name" value="SIP_rossman_dom"/>
</dbReference>
<dbReference type="InterPro" id="IPR039261">
    <property type="entry name" value="FNR_nucleotide-bd"/>
</dbReference>
<accession>A0ABU5N2M3</accession>
<feature type="region of interest" description="Disordered" evidence="1">
    <location>
        <begin position="1"/>
        <end position="36"/>
    </location>
</feature>
<dbReference type="PROSITE" id="PS51384">
    <property type="entry name" value="FAD_FR"/>
    <property type="match status" value="1"/>
</dbReference>
<dbReference type="PANTHER" id="PTHR30157:SF0">
    <property type="entry name" value="NADPH-DEPENDENT FERRIC-CHELATE REDUCTASE"/>
    <property type="match status" value="1"/>
</dbReference>
<dbReference type="PANTHER" id="PTHR30157">
    <property type="entry name" value="FERRIC REDUCTASE, NADPH-DEPENDENT"/>
    <property type="match status" value="1"/>
</dbReference>
<dbReference type="InterPro" id="IPR017927">
    <property type="entry name" value="FAD-bd_FR_type"/>
</dbReference>